<sequence length="202" mass="21903">MTYDPNTPDAADRISDTQAPIRDNFTILNDVFDEDHYNYTDASGVPPPPGFRGFHRKSTYPEEASDPTAFASLGTVYTKDNDTRTDLFYRYDSGALGNSKIFPLSAPKAFAAFNGADGTLFQAYNVASVVAAGTVWTVTFSDKLNSAGNNTDLDYVVLLSSTGESVLGTPIGLRYVSPTKNTSFVIRAIQVPTRISFVVITL</sequence>
<reference evidence="1" key="1">
    <citation type="journal article" date="2015" name="Nature">
        <title>Complex archaea that bridge the gap between prokaryotes and eukaryotes.</title>
        <authorList>
            <person name="Spang A."/>
            <person name="Saw J.H."/>
            <person name="Jorgensen S.L."/>
            <person name="Zaremba-Niedzwiedzka K."/>
            <person name="Martijn J."/>
            <person name="Lind A.E."/>
            <person name="van Eijk R."/>
            <person name="Schleper C."/>
            <person name="Guy L."/>
            <person name="Ettema T.J."/>
        </authorList>
    </citation>
    <scope>NUCLEOTIDE SEQUENCE</scope>
</reference>
<evidence type="ECO:0000313" key="1">
    <source>
        <dbReference type="EMBL" id="KKN33420.1"/>
    </source>
</evidence>
<gene>
    <name evidence="1" type="ORF">LCGC14_0803870</name>
</gene>
<comment type="caution">
    <text evidence="1">The sequence shown here is derived from an EMBL/GenBank/DDBJ whole genome shotgun (WGS) entry which is preliminary data.</text>
</comment>
<organism evidence="1">
    <name type="scientific">marine sediment metagenome</name>
    <dbReference type="NCBI Taxonomy" id="412755"/>
    <lineage>
        <taxon>unclassified sequences</taxon>
        <taxon>metagenomes</taxon>
        <taxon>ecological metagenomes</taxon>
    </lineage>
</organism>
<accession>A0A0F9PNR1</accession>
<proteinExistence type="predicted"/>
<protein>
    <submittedName>
        <fullName evidence="1">Uncharacterized protein</fullName>
    </submittedName>
</protein>
<name>A0A0F9PNR1_9ZZZZ</name>
<dbReference type="EMBL" id="LAZR01002179">
    <property type="protein sequence ID" value="KKN33420.1"/>
    <property type="molecule type" value="Genomic_DNA"/>
</dbReference>
<dbReference type="AlphaFoldDB" id="A0A0F9PNR1"/>